<feature type="compositionally biased region" description="Basic and acidic residues" evidence="1">
    <location>
        <begin position="93"/>
        <end position="107"/>
    </location>
</feature>
<evidence type="ECO:0000313" key="3">
    <source>
        <dbReference type="Proteomes" id="UP000182888"/>
    </source>
</evidence>
<evidence type="ECO:0000256" key="1">
    <source>
        <dbReference type="SAM" id="MobiDB-lite"/>
    </source>
</evidence>
<gene>
    <name evidence="2" type="ORF">MPL1032_10141</name>
</gene>
<accession>A0A0K2VN74</accession>
<reference evidence="3" key="1">
    <citation type="submission" date="2014-08" db="EMBL/GenBank/DDBJ databases">
        <authorList>
            <person name="Edwards T."/>
        </authorList>
    </citation>
    <scope>NUCLEOTIDE SEQUENCE [LARGE SCALE GENOMIC DNA]</scope>
</reference>
<sequence>MNTSAPKARRPKEVSSFYSPPLGVRLHPLNRNPRFARGISPCGHAASPIRLERLFLRSNRRSGTKGPKSLVSEIFIPFRFGNVKGDSDRGGRFFDHYRRDGGHDHRNLSPNRSKVR</sequence>
<dbReference type="AlphaFoldDB" id="A0A0K2VN74"/>
<name>A0A0K2VN74_MESPL</name>
<dbReference type="EMBL" id="CCND01000001">
    <property type="protein sequence ID" value="CDX49011.1"/>
    <property type="molecule type" value="Genomic_DNA"/>
</dbReference>
<dbReference type="Proteomes" id="UP000182888">
    <property type="component" value="Unassembled WGS sequence"/>
</dbReference>
<protein>
    <submittedName>
        <fullName evidence="2">Uncharacterized protein</fullName>
    </submittedName>
</protein>
<evidence type="ECO:0000313" key="2">
    <source>
        <dbReference type="EMBL" id="CDX49011.1"/>
    </source>
</evidence>
<organism evidence="2 3">
    <name type="scientific">Mesorhizobium plurifarium</name>
    <dbReference type="NCBI Taxonomy" id="69974"/>
    <lineage>
        <taxon>Bacteria</taxon>
        <taxon>Pseudomonadati</taxon>
        <taxon>Pseudomonadota</taxon>
        <taxon>Alphaproteobacteria</taxon>
        <taxon>Hyphomicrobiales</taxon>
        <taxon>Phyllobacteriaceae</taxon>
        <taxon>Mesorhizobium</taxon>
    </lineage>
</organism>
<feature type="region of interest" description="Disordered" evidence="1">
    <location>
        <begin position="93"/>
        <end position="116"/>
    </location>
</feature>
<proteinExistence type="predicted"/>